<sequence length="35" mass="4158">MKWWSQSNGMRPRSRGKHEMVVLKQRNETTIEGKA</sequence>
<proteinExistence type="predicted"/>
<reference evidence="1 2" key="1">
    <citation type="submission" date="2021-01" db="EMBL/GenBank/DDBJ databases">
        <title>Genomic Encyclopedia of Type Strains, Phase IV (KMG-IV): sequencing the most valuable type-strain genomes for metagenomic binning, comparative biology and taxonomic classification.</title>
        <authorList>
            <person name="Goeker M."/>
        </authorList>
    </citation>
    <scope>NUCLEOTIDE SEQUENCE [LARGE SCALE GENOMIC DNA]</scope>
    <source>
        <strain evidence="1 2">DSM 25879</strain>
    </source>
</reference>
<protein>
    <submittedName>
        <fullName evidence="1">Uncharacterized protein</fullName>
    </submittedName>
</protein>
<organism evidence="1 2">
    <name type="scientific">Sutcliffiella tianshenii</name>
    <dbReference type="NCBI Taxonomy" id="1463404"/>
    <lineage>
        <taxon>Bacteria</taxon>
        <taxon>Bacillati</taxon>
        <taxon>Bacillota</taxon>
        <taxon>Bacilli</taxon>
        <taxon>Bacillales</taxon>
        <taxon>Bacillaceae</taxon>
        <taxon>Sutcliffiella</taxon>
    </lineage>
</organism>
<dbReference type="EMBL" id="JAFBED010000001">
    <property type="protein sequence ID" value="MBM7618634.1"/>
    <property type="molecule type" value="Genomic_DNA"/>
</dbReference>
<evidence type="ECO:0000313" key="1">
    <source>
        <dbReference type="EMBL" id="MBM7618634.1"/>
    </source>
</evidence>
<name>A0ABS2NVG0_9BACI</name>
<gene>
    <name evidence="1" type="ORF">JOC95_000476</name>
</gene>
<comment type="caution">
    <text evidence="1">The sequence shown here is derived from an EMBL/GenBank/DDBJ whole genome shotgun (WGS) entry which is preliminary data.</text>
</comment>
<evidence type="ECO:0000313" key="2">
    <source>
        <dbReference type="Proteomes" id="UP000737402"/>
    </source>
</evidence>
<dbReference type="Proteomes" id="UP000737402">
    <property type="component" value="Unassembled WGS sequence"/>
</dbReference>
<keyword evidence="2" id="KW-1185">Reference proteome</keyword>
<accession>A0ABS2NVG0</accession>